<dbReference type="Gene3D" id="3.40.50.1820">
    <property type="entry name" value="alpha/beta hydrolase"/>
    <property type="match status" value="1"/>
</dbReference>
<dbReference type="AlphaFoldDB" id="A0A075R8K0"/>
<protein>
    <submittedName>
        <fullName evidence="2">Pyrethroid hydrolase</fullName>
        <ecNumber evidence="2">3.1.1.88</ecNumber>
    </submittedName>
</protein>
<accession>A0A075R8K0</accession>
<evidence type="ECO:0000259" key="1">
    <source>
        <dbReference type="Pfam" id="PF12697"/>
    </source>
</evidence>
<dbReference type="eggNOG" id="COG0596">
    <property type="taxonomic scope" value="Bacteria"/>
</dbReference>
<feature type="domain" description="AB hydrolase-1" evidence="1">
    <location>
        <begin position="45"/>
        <end position="236"/>
    </location>
</feature>
<dbReference type="Proteomes" id="UP000005850">
    <property type="component" value="Chromosome"/>
</dbReference>
<dbReference type="SUPFAM" id="SSF53474">
    <property type="entry name" value="alpha/beta-Hydrolases"/>
    <property type="match status" value="1"/>
</dbReference>
<sequence length="284" mass="32575">MYEGLRENPFYPEGDLGKMSWQLYPHQHFNYPYPDNYPDSSPITFVLVHGSWGDCSYWHNTVEELYQMGNSVYTPNLPGHGSDTNKAVTHEDYVRSVVDFIEKRNLCNIVLVGHSFGGTVISKVAEKILKRIRRLVFMDAFVVQNGYSVADEIPPEGKALWEELAQKSPDNTIMLPFLNWRETFMNTADLELATEIYQTVTPEPAGPLFQKLDLSVFDSLDIPKSYYYLTEDIAVPQGEQYGWHPHMSNRLGLFRLIKSKGDHMTSFYTMPSMIAKNLVRAGRD</sequence>
<keyword evidence="3" id="KW-1185">Reference proteome</keyword>
<dbReference type="InterPro" id="IPR000073">
    <property type="entry name" value="AB_hydrolase_1"/>
</dbReference>
<evidence type="ECO:0000313" key="2">
    <source>
        <dbReference type="EMBL" id="AIG25880.1"/>
    </source>
</evidence>
<reference evidence="2 3" key="1">
    <citation type="journal article" date="2011" name="J. Bacteriol.">
        <title>Genome sequence of Brevibacillus laterosporus LMG 15441, a pathogen of invertebrates.</title>
        <authorList>
            <person name="Djukic M."/>
            <person name="Poehlein A."/>
            <person name="Thurmer A."/>
            <person name="Daniel R."/>
        </authorList>
    </citation>
    <scope>NUCLEOTIDE SEQUENCE [LARGE SCALE GENOMIC DNA]</scope>
    <source>
        <strain evidence="2 3">LMG 15441</strain>
    </source>
</reference>
<dbReference type="InterPro" id="IPR029058">
    <property type="entry name" value="AB_hydrolase_fold"/>
</dbReference>
<dbReference type="PANTHER" id="PTHR37017">
    <property type="entry name" value="AB HYDROLASE-1 DOMAIN-CONTAINING PROTEIN-RELATED"/>
    <property type="match status" value="1"/>
</dbReference>
<dbReference type="PANTHER" id="PTHR37017:SF11">
    <property type="entry name" value="ESTERASE_LIPASE_THIOESTERASE DOMAIN-CONTAINING PROTEIN"/>
    <property type="match status" value="1"/>
</dbReference>
<dbReference type="EMBL" id="CP007806">
    <property type="protein sequence ID" value="AIG25880.1"/>
    <property type="molecule type" value="Genomic_DNA"/>
</dbReference>
<keyword evidence="2" id="KW-0378">Hydrolase</keyword>
<proteinExistence type="predicted"/>
<dbReference type="Pfam" id="PF12697">
    <property type="entry name" value="Abhydrolase_6"/>
    <property type="match status" value="1"/>
</dbReference>
<organism evidence="2 3">
    <name type="scientific">Brevibacillus laterosporus LMG 15441</name>
    <dbReference type="NCBI Taxonomy" id="1042163"/>
    <lineage>
        <taxon>Bacteria</taxon>
        <taxon>Bacillati</taxon>
        <taxon>Bacillota</taxon>
        <taxon>Bacilli</taxon>
        <taxon>Bacillales</taxon>
        <taxon>Paenibacillaceae</taxon>
        <taxon>Brevibacillus</taxon>
    </lineage>
</organism>
<dbReference type="STRING" id="1042163.BRLA_c015520"/>
<dbReference type="InterPro" id="IPR052897">
    <property type="entry name" value="Sec-Metab_Biosynth_Hydrolase"/>
</dbReference>
<dbReference type="KEGG" id="blr:BRLA_c015520"/>
<dbReference type="GO" id="GO:0102209">
    <property type="term" value="F:trans-permethrin hydrolase activity"/>
    <property type="evidence" value="ECO:0007669"/>
    <property type="project" value="UniProtKB-EC"/>
</dbReference>
<dbReference type="RefSeq" id="WP_003338036.1">
    <property type="nucleotide sequence ID" value="NZ_CP007806.1"/>
</dbReference>
<evidence type="ECO:0000313" key="3">
    <source>
        <dbReference type="Proteomes" id="UP000005850"/>
    </source>
</evidence>
<dbReference type="EC" id="3.1.1.88" evidence="2"/>
<dbReference type="HOGENOM" id="CLU_046066_3_1_9"/>
<gene>
    <name evidence="2" type="ORF">BRLA_c015520</name>
</gene>
<name>A0A075R8K0_BRELA</name>